<feature type="chain" id="PRO_5037835827" evidence="3">
    <location>
        <begin position="27"/>
        <end position="209"/>
    </location>
</feature>
<dbReference type="AlphaFoldDB" id="A0A964T570"/>
<dbReference type="InterPro" id="IPR036249">
    <property type="entry name" value="Thioredoxin-like_sf"/>
</dbReference>
<evidence type="ECO:0000259" key="4">
    <source>
        <dbReference type="PROSITE" id="PS51352"/>
    </source>
</evidence>
<dbReference type="PROSITE" id="PS51352">
    <property type="entry name" value="THIOREDOXIN_2"/>
    <property type="match status" value="1"/>
</dbReference>
<dbReference type="InterPro" id="IPR012336">
    <property type="entry name" value="Thioredoxin-like_fold"/>
</dbReference>
<sequence length="209" mass="23123">MFDRRSFLLGAAALGLVLAVPGFALAQETVDTAALYAAPQLGDKVLGKEDAPVTVVEYASMTCPHCAHFHNTTLDAFKEKYVDTGKVRFIFREFPLDTAAFGIAMIARCAPAERYFDIVDVYFDQQQNWGRAEKPYDAILDIAKQFGFSKESFDACLSNQALFDGLNAEKERATKEFGVDATPTFFINGKRISGALTLEELDKEIEPLL</sequence>
<name>A0A964T570_9HYPH</name>
<keyword evidence="6" id="KW-1185">Reference proteome</keyword>
<comment type="caution">
    <text evidence="5">The sequence shown here is derived from an EMBL/GenBank/DDBJ whole genome shotgun (WGS) entry which is preliminary data.</text>
</comment>
<evidence type="ECO:0000313" key="6">
    <source>
        <dbReference type="Proteomes" id="UP000773614"/>
    </source>
</evidence>
<feature type="signal peptide" evidence="3">
    <location>
        <begin position="1"/>
        <end position="26"/>
    </location>
</feature>
<dbReference type="InterPro" id="IPR006311">
    <property type="entry name" value="TAT_signal"/>
</dbReference>
<dbReference type="PROSITE" id="PS51318">
    <property type="entry name" value="TAT"/>
    <property type="match status" value="1"/>
</dbReference>
<protein>
    <submittedName>
        <fullName evidence="5">DsbA family protein</fullName>
    </submittedName>
</protein>
<dbReference type="SUPFAM" id="SSF52833">
    <property type="entry name" value="Thioredoxin-like"/>
    <property type="match status" value="1"/>
</dbReference>
<keyword evidence="3" id="KW-0732">Signal</keyword>
<comment type="similarity">
    <text evidence="2">Belongs to the thioredoxin family. DsbA subfamily.</text>
</comment>
<evidence type="ECO:0000256" key="1">
    <source>
        <dbReference type="ARBA" id="ARBA00003565"/>
    </source>
</evidence>
<accession>A0A964T570</accession>
<dbReference type="OrthoDB" id="8478320at2"/>
<dbReference type="RefSeq" id="WP_161140924.1">
    <property type="nucleotide sequence ID" value="NZ_SPKJ01000041.1"/>
</dbReference>
<evidence type="ECO:0000256" key="2">
    <source>
        <dbReference type="ARBA" id="ARBA00005791"/>
    </source>
</evidence>
<dbReference type="PANTHER" id="PTHR13887:SF56">
    <property type="entry name" value="THIOREDOXIN-LIKE REDUCTASE RV2466C"/>
    <property type="match status" value="1"/>
</dbReference>
<comment type="function">
    <text evidence="1">May be required for disulfide bond formation in some proteins.</text>
</comment>
<reference evidence="5" key="1">
    <citation type="submission" date="2019-03" db="EMBL/GenBank/DDBJ databases">
        <title>Afifella sp. nov., isolated from activated sludge.</title>
        <authorList>
            <person name="Li Q."/>
            <person name="Liu Y."/>
        </authorList>
    </citation>
    <scope>NUCLEOTIDE SEQUENCE</scope>
    <source>
        <strain evidence="5">L72</strain>
    </source>
</reference>
<evidence type="ECO:0000313" key="5">
    <source>
        <dbReference type="EMBL" id="MYZ48579.1"/>
    </source>
</evidence>
<feature type="domain" description="Thioredoxin" evidence="4">
    <location>
        <begin position="14"/>
        <end position="209"/>
    </location>
</feature>
<proteinExistence type="inferred from homology"/>
<dbReference type="Proteomes" id="UP000773614">
    <property type="component" value="Unassembled WGS sequence"/>
</dbReference>
<dbReference type="EMBL" id="SPKJ01000041">
    <property type="protein sequence ID" value="MYZ48579.1"/>
    <property type="molecule type" value="Genomic_DNA"/>
</dbReference>
<dbReference type="Gene3D" id="3.40.30.10">
    <property type="entry name" value="Glutaredoxin"/>
    <property type="match status" value="1"/>
</dbReference>
<organism evidence="5 6">
    <name type="scientific">Propylenella binzhouense</name>
    <dbReference type="NCBI Taxonomy" id="2555902"/>
    <lineage>
        <taxon>Bacteria</taxon>
        <taxon>Pseudomonadati</taxon>
        <taxon>Pseudomonadota</taxon>
        <taxon>Alphaproteobacteria</taxon>
        <taxon>Hyphomicrobiales</taxon>
        <taxon>Propylenellaceae</taxon>
        <taxon>Propylenella</taxon>
    </lineage>
</organism>
<dbReference type="Pfam" id="PF13462">
    <property type="entry name" value="Thioredoxin_4"/>
    <property type="match status" value="1"/>
</dbReference>
<gene>
    <name evidence="5" type="ORF">E4O86_12745</name>
</gene>
<dbReference type="PANTHER" id="PTHR13887">
    <property type="entry name" value="GLUTATHIONE S-TRANSFERASE KAPPA"/>
    <property type="match status" value="1"/>
</dbReference>
<evidence type="ECO:0000256" key="3">
    <source>
        <dbReference type="SAM" id="SignalP"/>
    </source>
</evidence>
<dbReference type="InterPro" id="IPR013766">
    <property type="entry name" value="Thioredoxin_domain"/>
</dbReference>